<proteinExistence type="predicted"/>
<name>A0ABT9V1X7_9BACL</name>
<evidence type="ECO:0000313" key="2">
    <source>
        <dbReference type="Proteomes" id="UP001231362"/>
    </source>
</evidence>
<dbReference type="EMBL" id="JAUSTU010000004">
    <property type="protein sequence ID" value="MDQ0154934.1"/>
    <property type="molecule type" value="Genomic_DNA"/>
</dbReference>
<sequence>MTTIDHALMKSLEYNGEYGARYTCKNCVHCPVGEGYQPCDKQGVDVLPSNNVCRAYEARIKNPSAPEFNFDDYLEFLGSDFYRPFRSTGKIIGEGYGMIGLEITKEGGWRSKYGKYNIYEFEDCAHCRVNMPRCHVEIDGHKFEIDYRRYRECRTVEDGAIHFVLHLWKDKPTQRRYNKEINGKYEVGGR</sequence>
<reference evidence="1 2" key="1">
    <citation type="submission" date="2023-07" db="EMBL/GenBank/DDBJ databases">
        <title>Genomic Encyclopedia of Type Strains, Phase IV (KMG-IV): sequencing the most valuable type-strain genomes for metagenomic binning, comparative biology and taxonomic classification.</title>
        <authorList>
            <person name="Goeker M."/>
        </authorList>
    </citation>
    <scope>NUCLEOTIDE SEQUENCE [LARGE SCALE GENOMIC DNA]</scope>
    <source>
        <strain evidence="1 2">DSM 23948</strain>
    </source>
</reference>
<evidence type="ECO:0000313" key="1">
    <source>
        <dbReference type="EMBL" id="MDQ0154934.1"/>
    </source>
</evidence>
<organism evidence="1 2">
    <name type="scientific">Anoxybacillus andreesenii</name>
    <dbReference type="NCBI Taxonomy" id="1325932"/>
    <lineage>
        <taxon>Bacteria</taxon>
        <taxon>Bacillati</taxon>
        <taxon>Bacillota</taxon>
        <taxon>Bacilli</taxon>
        <taxon>Bacillales</taxon>
        <taxon>Anoxybacillaceae</taxon>
        <taxon>Anoxybacillus</taxon>
    </lineage>
</organism>
<dbReference type="Proteomes" id="UP001231362">
    <property type="component" value="Unassembled WGS sequence"/>
</dbReference>
<dbReference type="RefSeq" id="WP_307149514.1">
    <property type="nucleotide sequence ID" value="NZ_JAUSTU010000004.1"/>
</dbReference>
<gene>
    <name evidence="1" type="ORF">J2S07_001238</name>
</gene>
<accession>A0ABT9V1X7</accession>
<keyword evidence="2" id="KW-1185">Reference proteome</keyword>
<protein>
    <submittedName>
        <fullName evidence="1">Uncharacterized protein</fullName>
    </submittedName>
</protein>
<comment type="caution">
    <text evidence="1">The sequence shown here is derived from an EMBL/GenBank/DDBJ whole genome shotgun (WGS) entry which is preliminary data.</text>
</comment>